<dbReference type="PANTHER" id="PTHR33327:SF3">
    <property type="entry name" value="RNA-DIRECTED DNA POLYMERASE"/>
    <property type="match status" value="1"/>
</dbReference>
<evidence type="ECO:0000256" key="1">
    <source>
        <dbReference type="SAM" id="MobiDB-lite"/>
    </source>
</evidence>
<protein>
    <submittedName>
        <fullName evidence="3">Uncharacterized protein</fullName>
    </submittedName>
</protein>
<dbReference type="WBParaSite" id="TMUE_1000002732.1">
    <property type="protein sequence ID" value="TMUE_1000002732.1"/>
    <property type="gene ID" value="WBGene00298449"/>
</dbReference>
<sequence length="125" mass="14054">MQAIHQTESDTDLDKVAELADKILEVASAPGTTVPVNAGDSAMSQLVQRVDELSVQVASLRRWRSSSRPRFRSISRRGHRRSQCPASPMQQDDNDSRICWFHKRFGKRAKKCEPPCDFPNSNGSQ</sequence>
<reference evidence="3" key="1">
    <citation type="submission" date="2019-12" db="UniProtKB">
        <authorList>
            <consortium name="WormBaseParasite"/>
        </authorList>
    </citation>
    <scope>IDENTIFICATION</scope>
</reference>
<organism evidence="2 3">
    <name type="scientific">Trichuris muris</name>
    <name type="common">Mouse whipworm</name>
    <dbReference type="NCBI Taxonomy" id="70415"/>
    <lineage>
        <taxon>Eukaryota</taxon>
        <taxon>Metazoa</taxon>
        <taxon>Ecdysozoa</taxon>
        <taxon>Nematoda</taxon>
        <taxon>Enoplea</taxon>
        <taxon>Dorylaimia</taxon>
        <taxon>Trichinellida</taxon>
        <taxon>Trichuridae</taxon>
        <taxon>Trichuris</taxon>
    </lineage>
</organism>
<dbReference type="Proteomes" id="UP000046395">
    <property type="component" value="Unassembled WGS sequence"/>
</dbReference>
<keyword evidence="2" id="KW-1185">Reference proteome</keyword>
<dbReference type="PANTHER" id="PTHR33327">
    <property type="entry name" value="ENDONUCLEASE"/>
    <property type="match status" value="1"/>
</dbReference>
<evidence type="ECO:0000313" key="3">
    <source>
        <dbReference type="WBParaSite" id="TMUE_1000002732.1"/>
    </source>
</evidence>
<name>A0A5S6Q704_TRIMR</name>
<feature type="compositionally biased region" description="Basic residues" evidence="1">
    <location>
        <begin position="68"/>
        <end position="82"/>
    </location>
</feature>
<evidence type="ECO:0000313" key="2">
    <source>
        <dbReference type="Proteomes" id="UP000046395"/>
    </source>
</evidence>
<dbReference type="AlphaFoldDB" id="A0A5S6Q704"/>
<proteinExistence type="predicted"/>
<accession>A0A5S6Q704</accession>
<feature type="region of interest" description="Disordered" evidence="1">
    <location>
        <begin position="68"/>
        <end position="94"/>
    </location>
</feature>